<sequence>MNTEELVKDWAPLPDIAELTGLGISQVRRLLEDGAICGIKIGSPKVLRVPLAFFIDGEVVKPLKGTLHTLFDAGFDYEEAIVWLFTHDETLPGRPIDLLRAGNKKEVRRRAQALAF</sequence>
<name>A0A0B9AU84_BRELN</name>
<reference evidence="2" key="2">
    <citation type="submission" date="2016-03" db="EMBL/GenBank/DDBJ databases">
        <authorList>
            <person name="Zhu Y."/>
            <person name="Sun C."/>
        </authorList>
    </citation>
    <scope>NUCLEOTIDE SEQUENCE</scope>
    <source>
        <strain evidence="2">BS258</strain>
    </source>
</reference>
<protein>
    <submittedName>
        <fullName evidence="2">Transcriptional regulator</fullName>
    </submittedName>
</protein>
<evidence type="ECO:0000313" key="4">
    <source>
        <dbReference type="Proteomes" id="UP000031488"/>
    </source>
</evidence>
<feature type="domain" description="Rv2175c C-terminal" evidence="1">
    <location>
        <begin position="60"/>
        <end position="115"/>
    </location>
</feature>
<organism evidence="3 4">
    <name type="scientific">Brevibacterium linens</name>
    <dbReference type="NCBI Taxonomy" id="1703"/>
    <lineage>
        <taxon>Bacteria</taxon>
        <taxon>Bacillati</taxon>
        <taxon>Actinomycetota</taxon>
        <taxon>Actinomycetes</taxon>
        <taxon>Micrococcales</taxon>
        <taxon>Brevibacteriaceae</taxon>
        <taxon>Brevibacterium</taxon>
    </lineage>
</organism>
<evidence type="ECO:0000259" key="1">
    <source>
        <dbReference type="Pfam" id="PF18367"/>
    </source>
</evidence>
<dbReference type="STRING" id="1703.BLSMQ_2359"/>
<dbReference type="Proteomes" id="UP000075950">
    <property type="component" value="Chromosome"/>
</dbReference>
<keyword evidence="4" id="KW-1185">Reference proteome</keyword>
<dbReference type="Proteomes" id="UP000031488">
    <property type="component" value="Unassembled WGS sequence"/>
</dbReference>
<proteinExistence type="predicted"/>
<gene>
    <name evidence="2" type="ORF">A2T55_10725</name>
    <name evidence="3" type="ORF">AE0388_1331</name>
</gene>
<evidence type="ECO:0000313" key="2">
    <source>
        <dbReference type="EMBL" id="AMT94194.1"/>
    </source>
</evidence>
<dbReference type="PATRIC" id="fig|1703.6.peg.1219"/>
<dbReference type="EMBL" id="CP014869">
    <property type="protein sequence ID" value="AMT94194.1"/>
    <property type="molecule type" value="Genomic_DNA"/>
</dbReference>
<evidence type="ECO:0000313" key="5">
    <source>
        <dbReference type="Proteomes" id="UP000075950"/>
    </source>
</evidence>
<accession>A0A0B9AU84</accession>
<evidence type="ECO:0000313" key="3">
    <source>
        <dbReference type="EMBL" id="KHS52928.1"/>
    </source>
</evidence>
<dbReference type="EMBL" id="JTJZ01000017">
    <property type="protein sequence ID" value="KHS52928.1"/>
    <property type="molecule type" value="Genomic_DNA"/>
</dbReference>
<reference evidence="5" key="3">
    <citation type="submission" date="2016-03" db="EMBL/GenBank/DDBJ databases">
        <authorList>
            <person name="Ploux O."/>
        </authorList>
    </citation>
    <scope>NUCLEOTIDE SEQUENCE [LARGE SCALE GENOMIC DNA]</scope>
    <source>
        <strain evidence="5">BS258</strain>
    </source>
</reference>
<dbReference type="KEGG" id="bly:A2T55_10725"/>
<dbReference type="InterPro" id="IPR041098">
    <property type="entry name" value="Rv2175c_C"/>
</dbReference>
<dbReference type="RefSeq" id="WP_039208338.1">
    <property type="nucleotide sequence ID" value="NZ_CP014869.1"/>
</dbReference>
<dbReference type="OrthoDB" id="3784042at2"/>
<reference evidence="3 4" key="1">
    <citation type="submission" date="2014-11" db="EMBL/GenBank/DDBJ databases">
        <title>Draft Genome Sequence of Brevibacterium linens AE038-8.</title>
        <authorList>
            <person name="Maizel D."/>
            <person name="Utturkar S.M."/>
            <person name="Brown S.D."/>
            <person name="Ferrero M."/>
            <person name="Rosen B.P."/>
        </authorList>
    </citation>
    <scope>NUCLEOTIDE SEQUENCE [LARGE SCALE GENOMIC DNA]</scope>
    <source>
        <strain evidence="3 4">AE038-8</strain>
    </source>
</reference>
<accession>A0A142NN41</accession>
<dbReference type="Pfam" id="PF18367">
    <property type="entry name" value="Rv2175c_C"/>
    <property type="match status" value="1"/>
</dbReference>
<dbReference type="AlphaFoldDB" id="A0A0B9AU84"/>